<reference evidence="1 2" key="1">
    <citation type="submission" date="2013-12" db="EMBL/GenBank/DDBJ databases">
        <authorList>
            <person name="Zelazny A."/>
            <person name="Olivier K."/>
            <person name="Holland S."/>
            <person name="Lenaerts A."/>
            <person name="Ordway D."/>
            <person name="DeGroote M.A."/>
            <person name="Parker T."/>
            <person name="Sizemore C."/>
            <person name="Tallon L.J."/>
            <person name="Sadzewicz L.K."/>
            <person name="Sengamalay N."/>
            <person name="Fraser C.M."/>
            <person name="Hine E."/>
            <person name="Shefchek K.A."/>
            <person name="Das S.P."/>
            <person name="Tettelin H."/>
        </authorList>
    </citation>
    <scope>NUCLEOTIDE SEQUENCE [LARGE SCALE GENOMIC DNA]</scope>
    <source>
        <strain evidence="1 2">1948</strain>
    </source>
</reference>
<name>A0A829QLZ8_9MYCO</name>
<protein>
    <recommendedName>
        <fullName evidence="3">Terminase small subunit</fullName>
    </recommendedName>
</protein>
<gene>
    <name evidence="1" type="ORF">I542_4442</name>
</gene>
<comment type="caution">
    <text evidence="1">The sequence shown here is derived from an EMBL/GenBank/DDBJ whole genome shotgun (WGS) entry which is preliminary data.</text>
</comment>
<proteinExistence type="predicted"/>
<dbReference type="AlphaFoldDB" id="A0A829QLZ8"/>
<evidence type="ECO:0000313" key="2">
    <source>
        <dbReference type="Proteomes" id="UP000021210"/>
    </source>
</evidence>
<sequence>MTTPKVRMPKGLDYQGKKLWTEITQIYDLSAAPHKRRILYDACATADLIDKLDKGMTGQPMTVKGSTGQVVIHPLVAQAENAREALARQLSRLNFAEPEEDDYETR</sequence>
<evidence type="ECO:0000313" key="1">
    <source>
        <dbReference type="EMBL" id="EUA64274.1"/>
    </source>
</evidence>
<dbReference type="Proteomes" id="UP000021210">
    <property type="component" value="Unassembled WGS sequence"/>
</dbReference>
<accession>A0A829QLZ8</accession>
<dbReference type="EMBL" id="JAOH01000002">
    <property type="protein sequence ID" value="EUA64274.1"/>
    <property type="molecule type" value="Genomic_DNA"/>
</dbReference>
<organism evidence="1 2">
    <name type="scientific">Mycobacteroides abscessus 1948</name>
    <dbReference type="NCBI Taxonomy" id="1299323"/>
    <lineage>
        <taxon>Bacteria</taxon>
        <taxon>Bacillati</taxon>
        <taxon>Actinomycetota</taxon>
        <taxon>Actinomycetes</taxon>
        <taxon>Mycobacteriales</taxon>
        <taxon>Mycobacteriaceae</taxon>
        <taxon>Mycobacteroides</taxon>
        <taxon>Mycobacteroides abscessus</taxon>
    </lineage>
</organism>
<evidence type="ECO:0008006" key="3">
    <source>
        <dbReference type="Google" id="ProtNLM"/>
    </source>
</evidence>